<evidence type="ECO:0000256" key="2">
    <source>
        <dbReference type="ARBA" id="ARBA00022763"/>
    </source>
</evidence>
<dbReference type="Proteomes" id="UP001295740">
    <property type="component" value="Unassembled WGS sequence"/>
</dbReference>
<feature type="compositionally biased region" description="Low complexity" evidence="4">
    <location>
        <begin position="616"/>
        <end position="625"/>
    </location>
</feature>
<evidence type="ECO:0000259" key="5">
    <source>
        <dbReference type="PROSITE" id="PS50172"/>
    </source>
</evidence>
<feature type="compositionally biased region" description="Basic and acidic residues" evidence="4">
    <location>
        <begin position="476"/>
        <end position="490"/>
    </location>
</feature>
<name>A0AAI8VN28_9PEZI</name>
<keyword evidence="3" id="KW-0539">Nucleus</keyword>
<comment type="subcellular location">
    <subcellularLocation>
        <location evidence="1">Nucleus</location>
    </subcellularLocation>
</comment>
<dbReference type="Gene3D" id="3.40.50.10190">
    <property type="entry name" value="BRCT domain"/>
    <property type="match status" value="1"/>
</dbReference>
<protein>
    <submittedName>
        <fullName evidence="6">Uu.00g087880.m01.CDS01</fullName>
    </submittedName>
</protein>
<feature type="region of interest" description="Disordered" evidence="4">
    <location>
        <begin position="1"/>
        <end position="25"/>
    </location>
</feature>
<feature type="compositionally biased region" description="Polar residues" evidence="4">
    <location>
        <begin position="415"/>
        <end position="425"/>
    </location>
</feature>
<gene>
    <name evidence="6" type="ORF">KHLLAP_LOCUS8070</name>
</gene>
<dbReference type="AlphaFoldDB" id="A0AAI8VN28"/>
<feature type="compositionally biased region" description="Polar residues" evidence="4">
    <location>
        <begin position="460"/>
        <end position="475"/>
    </location>
</feature>
<feature type="compositionally biased region" description="Polar residues" evidence="4">
    <location>
        <begin position="357"/>
        <end position="370"/>
    </location>
</feature>
<dbReference type="CDD" id="cd17745">
    <property type="entry name" value="BRCT_p53bp1_rpt1"/>
    <property type="match status" value="1"/>
</dbReference>
<dbReference type="GO" id="GO:0045944">
    <property type="term" value="P:positive regulation of transcription by RNA polymerase II"/>
    <property type="evidence" value="ECO:0007669"/>
    <property type="project" value="TreeGrafter"/>
</dbReference>
<dbReference type="EMBL" id="CAUWAG010000010">
    <property type="protein sequence ID" value="CAJ2507602.1"/>
    <property type="molecule type" value="Genomic_DNA"/>
</dbReference>
<reference evidence="6" key="1">
    <citation type="submission" date="2023-10" db="EMBL/GenBank/DDBJ databases">
        <authorList>
            <person name="Hackl T."/>
        </authorList>
    </citation>
    <scope>NUCLEOTIDE SEQUENCE</scope>
</reference>
<feature type="compositionally biased region" description="Polar residues" evidence="4">
    <location>
        <begin position="201"/>
        <end position="215"/>
    </location>
</feature>
<feature type="compositionally biased region" description="Polar residues" evidence="4">
    <location>
        <begin position="255"/>
        <end position="271"/>
    </location>
</feature>
<dbReference type="PANTHER" id="PTHR15321">
    <property type="entry name" value="TUMOR SUPPRESSOR P53-BINDING PROTEIN 1"/>
    <property type="match status" value="1"/>
</dbReference>
<feature type="compositionally biased region" description="Basic residues" evidence="4">
    <location>
        <begin position="437"/>
        <end position="446"/>
    </location>
</feature>
<feature type="compositionally biased region" description="Basic residues" evidence="4">
    <location>
        <begin position="768"/>
        <end position="777"/>
    </location>
</feature>
<comment type="caution">
    <text evidence="6">The sequence shown here is derived from an EMBL/GenBank/DDBJ whole genome shotgun (WGS) entry which is preliminary data.</text>
</comment>
<feature type="region of interest" description="Disordered" evidence="4">
    <location>
        <begin position="1060"/>
        <end position="1088"/>
    </location>
</feature>
<feature type="compositionally biased region" description="Polar residues" evidence="4">
    <location>
        <begin position="294"/>
        <end position="328"/>
    </location>
</feature>
<sequence length="1114" mass="120723">MTRKPAKSVQTAERRALEGSYESQDSQLVFQQALLEHAVGMCSSSPAPDNPPIPAKEFAKPNTSHPANDSEAHLLSIQYPKDASTKNAPPGASRPSNSTNSSAQQAKSQPRRPHSSAPRSLCSSLTWEPKEIVVPVAVVPSIQQDAVPAIEPPSPLIKSDVLPQLPSSSEPLQEKKKKARDMSSQSPTQSNEGRSYEQYDQDGSQPQSTQGSSAHRTLHEGDTGFVNLVSDDIDLPDSAPDDSNVNLFPEPEPKSQYTSQPSTNGIRNSAPETPAVRHMFPPGCDGHVMPASQMFRQTQSTAVKPSPTSSRPSPDLFNHNTISPNPLVSSPLKDRGLRTSPIQAYVSSPPAFVEASSRPSVKLPSQTPIRNHTDTAETPRDQSETPLPQSDVRKASRAPEPNAEYHPFRRRGSGSDVTKSPSQGSEDSDFGDDQAQRRSRLAKSRREKASESLSLPPARPSSNKATIEVPSTNGTKPKEPRIRTPSDEYRAQCTWIYDIGKDSSQETVADSQDAPVPQETAKANKDVAQPSNDAKAKSDTEGDNVASSAPIDRTEYRETIPETSPPGTSAEPPRLVGDIMKQYSSGTSSAVTMSLPVISSGADVEEQEEQPDLPRRSSLPEPESSGRISSGRNKASRPEPINANSSPSVINANSSPSVIMASSQRSIPRQSTRLKIMTTPSSTAPELHLPSEPGTGTSTLTTLSMTPNMTSSTTPNTENDMDDEHGDKDGHTSSPALAKVKRRGRPPSSLSKPSPSLPKVIKTYSRSSVRKGIRQSSRHSSVSIDELARSPSASGPKDRKVLPRKRQSTANQLMIRESSAKDGIFEGMVFAISFQERGRTQKSKEKHADRTAVERMIRSNGGTILADGFNELFKFDSLQTSPNAPSTPVLSSSLKLIEQGTGFTALIADGHSRKVKYMQALALGIPCLAPKWVTTCVSKQEVVDWSSYLLCAGSSSLLGDAIRSRSLQPHDASTAKLAEVISHRSKLLDESKILLVMKRTKNEEKRLPYVFLAQVLGASLVRVHTLEDARAKLQEKEAQDEEFDWVYVDDHLQDARDALFGTAAGGGSSKKRKRQSTGVGDGDRPPKRIRTLNDELVIQSLILGRLIEDGEMEE</sequence>
<evidence type="ECO:0000256" key="1">
    <source>
        <dbReference type="ARBA" id="ARBA00004123"/>
    </source>
</evidence>
<dbReference type="GO" id="GO:0000077">
    <property type="term" value="P:DNA damage checkpoint signaling"/>
    <property type="evidence" value="ECO:0007669"/>
    <property type="project" value="TreeGrafter"/>
</dbReference>
<keyword evidence="2" id="KW-0227">DNA damage</keyword>
<dbReference type="GO" id="GO:0042393">
    <property type="term" value="F:histone binding"/>
    <property type="evidence" value="ECO:0007669"/>
    <property type="project" value="TreeGrafter"/>
</dbReference>
<organism evidence="6 7">
    <name type="scientific">Anthostomella pinea</name>
    <dbReference type="NCBI Taxonomy" id="933095"/>
    <lineage>
        <taxon>Eukaryota</taxon>
        <taxon>Fungi</taxon>
        <taxon>Dikarya</taxon>
        <taxon>Ascomycota</taxon>
        <taxon>Pezizomycotina</taxon>
        <taxon>Sordariomycetes</taxon>
        <taxon>Xylariomycetidae</taxon>
        <taxon>Xylariales</taxon>
        <taxon>Xylariaceae</taxon>
        <taxon>Anthostomella</taxon>
    </lineage>
</organism>
<feature type="compositionally biased region" description="Polar residues" evidence="4">
    <location>
        <begin position="642"/>
        <end position="684"/>
    </location>
</feature>
<dbReference type="PROSITE" id="PS50172">
    <property type="entry name" value="BRCT"/>
    <property type="match status" value="1"/>
</dbReference>
<feature type="region of interest" description="Disordered" evidence="4">
    <location>
        <begin position="504"/>
        <end position="810"/>
    </location>
</feature>
<proteinExistence type="predicted"/>
<dbReference type="SMART" id="SM00292">
    <property type="entry name" value="BRCT"/>
    <property type="match status" value="1"/>
</dbReference>
<feature type="region of interest" description="Disordered" evidence="4">
    <location>
        <begin position="348"/>
        <end position="490"/>
    </location>
</feature>
<dbReference type="PANTHER" id="PTHR15321:SF3">
    <property type="entry name" value="TP53-BINDING PROTEIN 1"/>
    <property type="match status" value="1"/>
</dbReference>
<feature type="compositionally biased region" description="Polar residues" evidence="4">
    <location>
        <begin position="94"/>
        <end position="108"/>
    </location>
</feature>
<feature type="domain" description="BRCT" evidence="5">
    <location>
        <begin position="820"/>
        <end position="950"/>
    </location>
</feature>
<keyword evidence="7" id="KW-1185">Reference proteome</keyword>
<feature type="region of interest" description="Disordered" evidence="4">
    <location>
        <begin position="41"/>
        <end position="124"/>
    </location>
</feature>
<dbReference type="SUPFAM" id="SSF52113">
    <property type="entry name" value="BRCT domain"/>
    <property type="match status" value="1"/>
</dbReference>
<dbReference type="Pfam" id="PF00533">
    <property type="entry name" value="BRCT"/>
    <property type="match status" value="1"/>
</dbReference>
<evidence type="ECO:0000256" key="4">
    <source>
        <dbReference type="SAM" id="MobiDB-lite"/>
    </source>
</evidence>
<feature type="compositionally biased region" description="Basic and acidic residues" evidence="4">
    <location>
        <begin position="371"/>
        <end position="383"/>
    </location>
</feature>
<accession>A0AAI8VN28</accession>
<dbReference type="InterPro" id="IPR047249">
    <property type="entry name" value="BRCT_p53bp1-like_rpt1"/>
</dbReference>
<dbReference type="GO" id="GO:0005634">
    <property type="term" value="C:nucleus"/>
    <property type="evidence" value="ECO:0007669"/>
    <property type="project" value="UniProtKB-SubCell"/>
</dbReference>
<feature type="compositionally biased region" description="Low complexity" evidence="4">
    <location>
        <begin position="746"/>
        <end position="759"/>
    </location>
</feature>
<evidence type="ECO:0000256" key="3">
    <source>
        <dbReference type="ARBA" id="ARBA00023242"/>
    </source>
</evidence>
<dbReference type="InterPro" id="IPR047252">
    <property type="entry name" value="TP53BP1-like"/>
</dbReference>
<feature type="compositionally biased region" description="Polar residues" evidence="4">
    <location>
        <begin position="182"/>
        <end position="193"/>
    </location>
</feature>
<evidence type="ECO:0000313" key="7">
    <source>
        <dbReference type="Proteomes" id="UP001295740"/>
    </source>
</evidence>
<feature type="compositionally biased region" description="Low complexity" evidence="4">
    <location>
        <begin position="690"/>
        <end position="718"/>
    </location>
</feature>
<evidence type="ECO:0000313" key="6">
    <source>
        <dbReference type="EMBL" id="CAJ2507602.1"/>
    </source>
</evidence>
<feature type="region of interest" description="Disordered" evidence="4">
    <location>
        <begin position="149"/>
        <end position="335"/>
    </location>
</feature>
<feature type="compositionally biased region" description="Polar residues" evidence="4">
    <location>
        <begin position="582"/>
        <end position="592"/>
    </location>
</feature>
<dbReference type="InterPro" id="IPR036420">
    <property type="entry name" value="BRCT_dom_sf"/>
</dbReference>
<dbReference type="InterPro" id="IPR001357">
    <property type="entry name" value="BRCT_dom"/>
</dbReference>